<proteinExistence type="predicted"/>
<dbReference type="RefSeq" id="WP_113959654.1">
    <property type="nucleotide sequence ID" value="NZ_QNRR01000006.1"/>
</dbReference>
<accession>A0A366HIP2</accession>
<dbReference type="SUPFAM" id="SSF50998">
    <property type="entry name" value="Quinoprotein alcohol dehydrogenase-like"/>
    <property type="match status" value="1"/>
</dbReference>
<keyword evidence="1" id="KW-0472">Membrane</keyword>
<dbReference type="Gene3D" id="2.130.10.10">
    <property type="entry name" value="YVTN repeat-like/Quinoprotein amine dehydrogenase"/>
    <property type="match status" value="1"/>
</dbReference>
<dbReference type="AlphaFoldDB" id="A0A366HIP2"/>
<sequence>MNSAPLRFLLSFPVIAALILGGVIAWTWMDGHVARSAALILLPVLWLALTATWWVLRGKGRRLARLGVVVLAGVLLAAAIAFTVRREGSADGTAFPKFTWRWTKPGVVDLPALAETQAAKGDIGPVPAGVADFTRFMGVNGDGVIPDAGIQTDWKTHAPRELWRIPIGLGWPGFAVAGRRAITQEQRGEEEYVSCYDITNGSLLWSHKDQARFSEGMGGDGPRATPTLDLEKKLVYSLGATGILNCLELDTGKLVWSRNILSESGTENLVWAKSIAPLLVGDLVVVSGGTGAPTLLAMRRDSGEIVWKAGVDGASYSSPVVRTLGGKEQIVSVNASSVTGHDIATGEVLWNFDWPPNAYAKVGQPILVGTDRLLVTASYGMKSHLLQITRNDGGKFACAVVWTSTTPRTKFSSAAVIGNHAYALDEGTLACVNLADGERVWREGRYGFGQHLVVGDHLLVQTEPGDVVLVKANPEKLEEVGRIKALSSKTWNPPTLAGRYLLVRNDREAVCYEIPSKL</sequence>
<feature type="transmembrane region" description="Helical" evidence="1">
    <location>
        <begin position="7"/>
        <end position="28"/>
    </location>
</feature>
<protein>
    <submittedName>
        <fullName evidence="3">Outer membrane protein assembly factor BamB</fullName>
    </submittedName>
</protein>
<dbReference type="PANTHER" id="PTHR34512">
    <property type="entry name" value="CELL SURFACE PROTEIN"/>
    <property type="match status" value="1"/>
</dbReference>
<keyword evidence="4" id="KW-1185">Reference proteome</keyword>
<dbReference type="OrthoDB" id="179188at2"/>
<dbReference type="Proteomes" id="UP000253426">
    <property type="component" value="Unassembled WGS sequence"/>
</dbReference>
<reference evidence="3 4" key="1">
    <citation type="submission" date="2018-06" db="EMBL/GenBank/DDBJ databases">
        <title>Genomic Encyclopedia of Type Strains, Phase IV (KMG-IV): sequencing the most valuable type-strain genomes for metagenomic binning, comparative biology and taxonomic classification.</title>
        <authorList>
            <person name="Goeker M."/>
        </authorList>
    </citation>
    <scope>NUCLEOTIDE SEQUENCE [LARGE SCALE GENOMIC DNA]</scope>
    <source>
        <strain evidence="3 4">DSM 25532</strain>
    </source>
</reference>
<dbReference type="InterPro" id="IPR011047">
    <property type="entry name" value="Quinoprotein_ADH-like_sf"/>
</dbReference>
<evidence type="ECO:0000259" key="2">
    <source>
        <dbReference type="Pfam" id="PF13360"/>
    </source>
</evidence>
<feature type="domain" description="Pyrrolo-quinoline quinone repeat" evidence="2">
    <location>
        <begin position="242"/>
        <end position="471"/>
    </location>
</feature>
<organism evidence="3 4">
    <name type="scientific">Roseimicrobium gellanilyticum</name>
    <dbReference type="NCBI Taxonomy" id="748857"/>
    <lineage>
        <taxon>Bacteria</taxon>
        <taxon>Pseudomonadati</taxon>
        <taxon>Verrucomicrobiota</taxon>
        <taxon>Verrucomicrobiia</taxon>
        <taxon>Verrucomicrobiales</taxon>
        <taxon>Verrucomicrobiaceae</taxon>
        <taxon>Roseimicrobium</taxon>
    </lineage>
</organism>
<keyword evidence="1" id="KW-0812">Transmembrane</keyword>
<feature type="transmembrane region" description="Helical" evidence="1">
    <location>
        <begin position="63"/>
        <end position="84"/>
    </location>
</feature>
<feature type="transmembrane region" description="Helical" evidence="1">
    <location>
        <begin position="34"/>
        <end position="56"/>
    </location>
</feature>
<evidence type="ECO:0000313" key="3">
    <source>
        <dbReference type="EMBL" id="RBP42532.1"/>
    </source>
</evidence>
<dbReference type="InterPro" id="IPR002372">
    <property type="entry name" value="PQQ_rpt_dom"/>
</dbReference>
<gene>
    <name evidence="3" type="ORF">DES53_106241</name>
</gene>
<keyword evidence="1" id="KW-1133">Transmembrane helix</keyword>
<dbReference type="PANTHER" id="PTHR34512:SF30">
    <property type="entry name" value="OUTER MEMBRANE PROTEIN ASSEMBLY FACTOR BAMB"/>
    <property type="match status" value="1"/>
</dbReference>
<evidence type="ECO:0000313" key="4">
    <source>
        <dbReference type="Proteomes" id="UP000253426"/>
    </source>
</evidence>
<dbReference type="EMBL" id="QNRR01000006">
    <property type="protein sequence ID" value="RBP42532.1"/>
    <property type="molecule type" value="Genomic_DNA"/>
</dbReference>
<name>A0A366HIP2_9BACT</name>
<dbReference type="Pfam" id="PF13360">
    <property type="entry name" value="PQQ_2"/>
    <property type="match status" value="1"/>
</dbReference>
<dbReference type="InterPro" id="IPR015943">
    <property type="entry name" value="WD40/YVTN_repeat-like_dom_sf"/>
</dbReference>
<comment type="caution">
    <text evidence="3">The sequence shown here is derived from an EMBL/GenBank/DDBJ whole genome shotgun (WGS) entry which is preliminary data.</text>
</comment>
<evidence type="ECO:0000256" key="1">
    <source>
        <dbReference type="SAM" id="Phobius"/>
    </source>
</evidence>